<dbReference type="EMBL" id="LN902841">
    <property type="protein sequence ID" value="CDS41113.1"/>
    <property type="molecule type" value="Genomic_DNA"/>
</dbReference>
<dbReference type="AlphaFoldDB" id="A0A068YFW9"/>
<dbReference type="Proteomes" id="UP000017246">
    <property type="component" value="Unassembled WGS sequence"/>
</dbReference>
<dbReference type="SUPFAM" id="SSF52402">
    <property type="entry name" value="Adenine nucleotide alpha hydrolases-like"/>
    <property type="match status" value="1"/>
</dbReference>
<evidence type="ECO:0000256" key="1">
    <source>
        <dbReference type="SAM" id="MobiDB-lite"/>
    </source>
</evidence>
<reference evidence="3" key="2">
    <citation type="submission" date="2015-11" db="EMBL/GenBank/DDBJ databases">
        <authorList>
            <person name="Zhang Y."/>
            <person name="Guo Z."/>
        </authorList>
    </citation>
    <scope>NUCLEOTIDE SEQUENCE</scope>
</reference>
<proteinExistence type="predicted"/>
<evidence type="ECO:0000259" key="2">
    <source>
        <dbReference type="Pfam" id="PF00582"/>
    </source>
</evidence>
<dbReference type="STRING" id="6211.A0A068YFW9"/>
<protein>
    <submittedName>
        <fullName evidence="3">Universal stress protein</fullName>
    </submittedName>
</protein>
<gene>
    <name evidence="3" type="ORF">EmuJ_000873500</name>
</gene>
<feature type="domain" description="UspA" evidence="2">
    <location>
        <begin position="22"/>
        <end position="159"/>
    </location>
</feature>
<reference evidence="3" key="1">
    <citation type="journal article" date="2013" name="Nature">
        <title>The genomes of four tapeworm species reveal adaptations to parasitism.</title>
        <authorList>
            <person name="Tsai I.J."/>
            <person name="Zarowiecki M."/>
            <person name="Holroyd N."/>
            <person name="Garciarrubio A."/>
            <person name="Sanchez-Flores A."/>
            <person name="Brooks K.L."/>
            <person name="Tracey A."/>
            <person name="Bobes R.J."/>
            <person name="Fragoso G."/>
            <person name="Sciutto E."/>
            <person name="Aslett M."/>
            <person name="Beasley H."/>
            <person name="Bennett H.M."/>
            <person name="Cai J."/>
            <person name="Camicia F."/>
            <person name="Clark R."/>
            <person name="Cucher M."/>
            <person name="De Silva N."/>
            <person name="Day T.A."/>
            <person name="Deplazes P."/>
            <person name="Estrada K."/>
            <person name="Fernandez C."/>
            <person name="Holland P.W."/>
            <person name="Hou J."/>
            <person name="Hu S."/>
            <person name="Huckvale T."/>
            <person name="Hung S.S."/>
            <person name="Kamenetzky L."/>
            <person name="Keane J.A."/>
            <person name="Kiss F."/>
            <person name="Koziol U."/>
            <person name="Lambert O."/>
            <person name="Liu K."/>
            <person name="Luo X."/>
            <person name="Luo Y."/>
            <person name="Macchiaroli N."/>
            <person name="Nichol S."/>
            <person name="Paps J."/>
            <person name="Parkinson J."/>
            <person name="Pouchkina-Stantcheva N."/>
            <person name="Riddiford N."/>
            <person name="Rosenzvit M."/>
            <person name="Salinas G."/>
            <person name="Wasmuth J.D."/>
            <person name="Zamanian M."/>
            <person name="Zheng Y."/>
            <person name="Cai X."/>
            <person name="Soberon X."/>
            <person name="Olson P.D."/>
            <person name="Laclette J.P."/>
            <person name="Brehm K."/>
            <person name="Berriman M."/>
            <person name="Garciarrubio A."/>
            <person name="Bobes R.J."/>
            <person name="Fragoso G."/>
            <person name="Sanchez-Flores A."/>
            <person name="Estrada K."/>
            <person name="Cevallos M.A."/>
            <person name="Morett E."/>
            <person name="Gonzalez V."/>
            <person name="Portillo T."/>
            <person name="Ochoa-Leyva A."/>
            <person name="Jose M.V."/>
            <person name="Sciutto E."/>
            <person name="Landa A."/>
            <person name="Jimenez L."/>
            <person name="Valdes V."/>
            <person name="Carrero J.C."/>
            <person name="Larralde C."/>
            <person name="Morales-Montor J."/>
            <person name="Limon-Lason J."/>
            <person name="Soberon X."/>
            <person name="Laclette J.P."/>
        </authorList>
    </citation>
    <scope>NUCLEOTIDE SEQUENCE [LARGE SCALE GENOMIC DNA]</scope>
</reference>
<keyword evidence="4" id="KW-1185">Reference proteome</keyword>
<dbReference type="InterPro" id="IPR006016">
    <property type="entry name" value="UspA"/>
</dbReference>
<accession>A0A068YFW9</accession>
<evidence type="ECO:0000313" key="3">
    <source>
        <dbReference type="EMBL" id="CDS41113.1"/>
    </source>
</evidence>
<dbReference type="InterPro" id="IPR014729">
    <property type="entry name" value="Rossmann-like_a/b/a_fold"/>
</dbReference>
<dbReference type="OMA" id="MQSDKTD"/>
<sequence>MQSDKTDADGGGNGSSGSRSRVLLFPVQDGTASERVFRWYSQSFRRPGDELLILAVVEPTLRLRELQKGGVSSNDPLVEAAMMGGRSVVRRFLQWAHGLSLPCRGLVQLDISPGLRIVRTARERGVHAILMGPRVRAAGDFEGQEFDSVTEYVLRNCPNITLTVVPPSTDDRRMRRDSFYKQFIENFF</sequence>
<dbReference type="Gene3D" id="3.40.50.620">
    <property type="entry name" value="HUPs"/>
    <property type="match status" value="1"/>
</dbReference>
<feature type="region of interest" description="Disordered" evidence="1">
    <location>
        <begin position="1"/>
        <end position="20"/>
    </location>
</feature>
<dbReference type="OrthoDB" id="843225at2759"/>
<dbReference type="Pfam" id="PF00582">
    <property type="entry name" value="Usp"/>
    <property type="match status" value="1"/>
</dbReference>
<name>A0A068YFW9_ECHMU</name>
<evidence type="ECO:0000313" key="4">
    <source>
        <dbReference type="Proteomes" id="UP000017246"/>
    </source>
</evidence>
<organism evidence="3 4">
    <name type="scientific">Echinococcus multilocularis</name>
    <name type="common">Fox tapeworm</name>
    <dbReference type="NCBI Taxonomy" id="6211"/>
    <lineage>
        <taxon>Eukaryota</taxon>
        <taxon>Metazoa</taxon>
        <taxon>Spiralia</taxon>
        <taxon>Lophotrochozoa</taxon>
        <taxon>Platyhelminthes</taxon>
        <taxon>Cestoda</taxon>
        <taxon>Eucestoda</taxon>
        <taxon>Cyclophyllidea</taxon>
        <taxon>Taeniidae</taxon>
        <taxon>Echinococcus</taxon>
    </lineage>
</organism>